<dbReference type="Pfam" id="PF17765">
    <property type="entry name" value="MLTR_LBD"/>
    <property type="match status" value="1"/>
</dbReference>
<accession>A0A1X9LQ48</accession>
<dbReference type="GO" id="GO:0003677">
    <property type="term" value="F:DNA binding"/>
    <property type="evidence" value="ECO:0007669"/>
    <property type="project" value="InterPro"/>
</dbReference>
<dbReference type="Pfam" id="PF13560">
    <property type="entry name" value="HTH_31"/>
    <property type="match status" value="1"/>
</dbReference>
<dbReference type="PROSITE" id="PS50943">
    <property type="entry name" value="HTH_CROC1"/>
    <property type="match status" value="1"/>
</dbReference>
<dbReference type="Gene3D" id="1.10.260.40">
    <property type="entry name" value="lambda repressor-like DNA-binding domains"/>
    <property type="match status" value="1"/>
</dbReference>
<gene>
    <name evidence="1" type="ORF">B5808_08510</name>
</gene>
<dbReference type="InterPro" id="IPR001387">
    <property type="entry name" value="Cro/C1-type_HTH"/>
</dbReference>
<dbReference type="AlphaFoldDB" id="A0A1X9LQ48"/>
<reference evidence="1 2" key="1">
    <citation type="submission" date="2017-04" db="EMBL/GenBank/DDBJ databases">
        <authorList>
            <person name="Afonso C.L."/>
            <person name="Miller P.J."/>
            <person name="Scott M.A."/>
            <person name="Spackman E."/>
            <person name="Goraichik I."/>
            <person name="Dimitrov K.M."/>
            <person name="Suarez D.L."/>
            <person name="Swayne D.E."/>
        </authorList>
    </citation>
    <scope>NUCLEOTIDE SEQUENCE [LARGE SCALE GENOMIC DNA]</scope>
    <source>
        <strain evidence="2">XA(T)</strain>
    </source>
</reference>
<keyword evidence="2" id="KW-1185">Reference proteome</keyword>
<organism evidence="1 2">
    <name type="scientific">Cnuibacter physcomitrellae</name>
    <dbReference type="NCBI Taxonomy" id="1619308"/>
    <lineage>
        <taxon>Bacteria</taxon>
        <taxon>Bacillati</taxon>
        <taxon>Actinomycetota</taxon>
        <taxon>Actinomycetes</taxon>
        <taxon>Micrococcales</taxon>
        <taxon>Microbacteriaceae</taxon>
        <taxon>Cnuibacter</taxon>
    </lineage>
</organism>
<dbReference type="InterPro" id="IPR010982">
    <property type="entry name" value="Lambda_DNA-bd_dom_sf"/>
</dbReference>
<dbReference type="SMART" id="SM00530">
    <property type="entry name" value="HTH_XRE"/>
    <property type="match status" value="1"/>
</dbReference>
<protein>
    <submittedName>
        <fullName evidence="1">Uncharacterized protein</fullName>
    </submittedName>
</protein>
<dbReference type="CDD" id="cd00093">
    <property type="entry name" value="HTH_XRE"/>
    <property type="match status" value="1"/>
</dbReference>
<name>A0A1X9LQ48_9MICO</name>
<dbReference type="PANTHER" id="PTHR35010:SF2">
    <property type="entry name" value="BLL4672 PROTEIN"/>
    <property type="match status" value="1"/>
</dbReference>
<dbReference type="EMBL" id="CP020715">
    <property type="protein sequence ID" value="ARJ05249.1"/>
    <property type="molecule type" value="Genomic_DNA"/>
</dbReference>
<evidence type="ECO:0000313" key="2">
    <source>
        <dbReference type="Proteomes" id="UP000192775"/>
    </source>
</evidence>
<dbReference type="Gene3D" id="3.30.450.180">
    <property type="match status" value="1"/>
</dbReference>
<dbReference type="PANTHER" id="PTHR35010">
    <property type="entry name" value="BLL4672 PROTEIN-RELATED"/>
    <property type="match status" value="1"/>
</dbReference>
<dbReference type="SUPFAM" id="SSF47413">
    <property type="entry name" value="lambda repressor-like DNA-binding domains"/>
    <property type="match status" value="1"/>
</dbReference>
<dbReference type="STRING" id="1619308.B5808_08510"/>
<dbReference type="InterPro" id="IPR041413">
    <property type="entry name" value="MLTR_LBD"/>
</dbReference>
<sequence>MPVTRAKALGDYLRARRHLVSPVTVGIPVEPGRKVAGLRRSEVATLAGVSEQYYLRLEQGHDQRPSEQVLLALGRALQLDEYALDYLFRVAYAAEGTPAVDPLAEESITELLEHWSHSAVIVSDGNHDIVAVNRLAQQLGQGMLEVGDNSVVAYFSDEVREVTVDWEHGAANTAASLRFHSDPLSPRLQEIVDQLTASSPTFARLWPRHDAWPVADGRTQMHVEEFGTFDVEFTTLVVPGRPRHVLTIMFPPADSPAAAVFAYLAAR</sequence>
<dbReference type="KEGG" id="cphy:B5808_08510"/>
<dbReference type="Proteomes" id="UP000192775">
    <property type="component" value="Chromosome"/>
</dbReference>
<proteinExistence type="predicted"/>
<dbReference type="RefSeq" id="WP_085019387.1">
    <property type="nucleotide sequence ID" value="NZ_BMHD01000001.1"/>
</dbReference>
<evidence type="ECO:0000313" key="1">
    <source>
        <dbReference type="EMBL" id="ARJ05249.1"/>
    </source>
</evidence>